<dbReference type="NCBIfam" id="TIGR02432">
    <property type="entry name" value="lysidine_TilS_N"/>
    <property type="match status" value="1"/>
</dbReference>
<evidence type="ECO:0000256" key="2">
    <source>
        <dbReference type="ARBA" id="ARBA00022694"/>
    </source>
</evidence>
<dbReference type="EC" id="6.3.4.19" evidence="6"/>
<comment type="function">
    <text evidence="6">Ligates lysine onto the cytidine present at position 34 of the AUA codon-specific tRNA(Ile) that contains the anticodon CAU, in an ATP-dependent manner. Cytidine is converted to lysidine, thus changing the amino acid specificity of the tRNA from methionine to isoleucine.</text>
</comment>
<dbReference type="RefSeq" id="WP_271204805.1">
    <property type="nucleotide sequence ID" value="NZ_BSFK01000010.1"/>
</dbReference>
<keyword evidence="2 6" id="KW-0819">tRNA processing</keyword>
<dbReference type="SUPFAM" id="SSF52402">
    <property type="entry name" value="Adenine nucleotide alpha hydrolases-like"/>
    <property type="match status" value="1"/>
</dbReference>
<evidence type="ECO:0000313" key="9">
    <source>
        <dbReference type="Proteomes" id="UP001143364"/>
    </source>
</evidence>
<dbReference type="GO" id="GO:0006400">
    <property type="term" value="P:tRNA modification"/>
    <property type="evidence" value="ECO:0007669"/>
    <property type="project" value="UniProtKB-UniRule"/>
</dbReference>
<proteinExistence type="inferred from homology"/>
<dbReference type="HAMAP" id="MF_01161">
    <property type="entry name" value="tRNA_Ile_lys_synt"/>
    <property type="match status" value="1"/>
</dbReference>
<evidence type="ECO:0000256" key="6">
    <source>
        <dbReference type="HAMAP-Rule" id="MF_01161"/>
    </source>
</evidence>
<keyword evidence="1 6" id="KW-0436">Ligase</keyword>
<reference evidence="8" key="1">
    <citation type="journal article" date="2014" name="Int. J. Syst. Evol. Microbiol.">
        <title>Complete genome sequence of Corynebacterium casei LMG S-19264T (=DSM 44701T), isolated from a smear-ripened cheese.</title>
        <authorList>
            <consortium name="US DOE Joint Genome Institute (JGI-PGF)"/>
            <person name="Walter F."/>
            <person name="Albersmeier A."/>
            <person name="Kalinowski J."/>
            <person name="Ruckert C."/>
        </authorList>
    </citation>
    <scope>NUCLEOTIDE SEQUENCE</scope>
    <source>
        <strain evidence="8">VKM B-2555</strain>
    </source>
</reference>
<dbReference type="InterPro" id="IPR014729">
    <property type="entry name" value="Rossmann-like_a/b/a_fold"/>
</dbReference>
<comment type="similarity">
    <text evidence="6">Belongs to the tRNA(Ile)-lysidine synthase family.</text>
</comment>
<dbReference type="GO" id="GO:0032267">
    <property type="term" value="F:tRNA(Ile)-lysidine synthase activity"/>
    <property type="evidence" value="ECO:0007669"/>
    <property type="project" value="UniProtKB-EC"/>
</dbReference>
<dbReference type="PANTHER" id="PTHR43033">
    <property type="entry name" value="TRNA(ILE)-LYSIDINE SYNTHASE-RELATED"/>
    <property type="match status" value="1"/>
</dbReference>
<dbReference type="EMBL" id="BSFK01000010">
    <property type="protein sequence ID" value="GLK76960.1"/>
    <property type="molecule type" value="Genomic_DNA"/>
</dbReference>
<dbReference type="AlphaFoldDB" id="A0A9W6N443"/>
<evidence type="ECO:0000256" key="4">
    <source>
        <dbReference type="ARBA" id="ARBA00022840"/>
    </source>
</evidence>
<comment type="domain">
    <text evidence="6">The N-terminal region contains the highly conserved SGGXDS motif, predicted to be a P-loop motif involved in ATP binding.</text>
</comment>
<sequence>MTEIAVSDSAPTPAETAALFDAAFAGLAHILLAVSGGADSTAMLALAAQWAQARGGVRLSVATVDQGLRPEAADEAGRVAALSARLGLPHAALDGRIEAGARLEERARAARYAALEAHAAAIGADGLATAHTLDDQAETVLMRLAAGSGPAGLAAMRPHRRREGGLVHARPLLSVPRRRLIAALQARGMTWAEDPMNADPAFLRARLRAARAVLEAEGLTAERLGLLAARMARLDEAAEAAVDAAAAAHLTLGEERAALDAGAAALPAELRLRLLGRAVAAVAGDAPVRLDRLERLHDRIADEPAGAATLAGVRIAWRNGAVDIAPAPPRRPRGG</sequence>
<dbReference type="Pfam" id="PF01171">
    <property type="entry name" value="ATP_bind_3"/>
    <property type="match status" value="1"/>
</dbReference>
<protein>
    <recommendedName>
        <fullName evidence="6">tRNA(Ile)-lysidine synthase</fullName>
        <ecNumber evidence="6">6.3.4.19</ecNumber>
    </recommendedName>
    <alternativeName>
        <fullName evidence="6">tRNA(Ile)-2-lysyl-cytidine synthase</fullName>
    </alternativeName>
    <alternativeName>
        <fullName evidence="6">tRNA(Ile)-lysidine synthetase</fullName>
    </alternativeName>
</protein>
<dbReference type="Proteomes" id="UP001143364">
    <property type="component" value="Unassembled WGS sequence"/>
</dbReference>
<name>A0A9W6N443_9HYPH</name>
<evidence type="ECO:0000256" key="5">
    <source>
        <dbReference type="ARBA" id="ARBA00048539"/>
    </source>
</evidence>
<dbReference type="InterPro" id="IPR012094">
    <property type="entry name" value="tRNA_Ile_lys_synt"/>
</dbReference>
<comment type="caution">
    <text evidence="8">The sequence shown here is derived from an EMBL/GenBank/DDBJ whole genome shotgun (WGS) entry which is preliminary data.</text>
</comment>
<evidence type="ECO:0000313" key="8">
    <source>
        <dbReference type="EMBL" id="GLK76960.1"/>
    </source>
</evidence>
<accession>A0A9W6N443</accession>
<keyword evidence="6" id="KW-0963">Cytoplasm</keyword>
<dbReference type="GO" id="GO:0005524">
    <property type="term" value="F:ATP binding"/>
    <property type="evidence" value="ECO:0007669"/>
    <property type="project" value="UniProtKB-UniRule"/>
</dbReference>
<evidence type="ECO:0000256" key="1">
    <source>
        <dbReference type="ARBA" id="ARBA00022598"/>
    </source>
</evidence>
<dbReference type="InterPro" id="IPR012795">
    <property type="entry name" value="tRNA_Ile_lys_synt_N"/>
</dbReference>
<dbReference type="InterPro" id="IPR011063">
    <property type="entry name" value="TilS/TtcA_N"/>
</dbReference>
<comment type="subcellular location">
    <subcellularLocation>
        <location evidence="6">Cytoplasm</location>
    </subcellularLocation>
</comment>
<dbReference type="Gene3D" id="3.40.50.620">
    <property type="entry name" value="HUPs"/>
    <property type="match status" value="1"/>
</dbReference>
<keyword evidence="9" id="KW-1185">Reference proteome</keyword>
<dbReference type="PANTHER" id="PTHR43033:SF1">
    <property type="entry name" value="TRNA(ILE)-LYSIDINE SYNTHASE-RELATED"/>
    <property type="match status" value="1"/>
</dbReference>
<feature type="domain" description="tRNA(Ile)-lysidine/2-thiocytidine synthase N-terminal" evidence="7">
    <location>
        <begin position="29"/>
        <end position="209"/>
    </location>
</feature>
<keyword evidence="3 6" id="KW-0547">Nucleotide-binding</keyword>
<feature type="binding site" evidence="6">
    <location>
        <begin position="35"/>
        <end position="40"/>
    </location>
    <ligand>
        <name>ATP</name>
        <dbReference type="ChEBI" id="CHEBI:30616"/>
    </ligand>
</feature>
<gene>
    <name evidence="6" type="primary">tilS</name>
    <name evidence="8" type="ORF">GCM10008171_22140</name>
</gene>
<organism evidence="8 9">
    <name type="scientific">Methylopila jiangsuensis</name>
    <dbReference type="NCBI Taxonomy" id="586230"/>
    <lineage>
        <taxon>Bacteria</taxon>
        <taxon>Pseudomonadati</taxon>
        <taxon>Pseudomonadota</taxon>
        <taxon>Alphaproteobacteria</taxon>
        <taxon>Hyphomicrobiales</taxon>
        <taxon>Methylopilaceae</taxon>
        <taxon>Methylopila</taxon>
    </lineage>
</organism>
<evidence type="ECO:0000256" key="3">
    <source>
        <dbReference type="ARBA" id="ARBA00022741"/>
    </source>
</evidence>
<reference evidence="8" key="2">
    <citation type="submission" date="2023-01" db="EMBL/GenBank/DDBJ databases">
        <authorList>
            <person name="Sun Q."/>
            <person name="Evtushenko L."/>
        </authorList>
    </citation>
    <scope>NUCLEOTIDE SEQUENCE</scope>
    <source>
        <strain evidence="8">VKM B-2555</strain>
    </source>
</reference>
<evidence type="ECO:0000259" key="7">
    <source>
        <dbReference type="Pfam" id="PF01171"/>
    </source>
</evidence>
<dbReference type="GO" id="GO:0005737">
    <property type="term" value="C:cytoplasm"/>
    <property type="evidence" value="ECO:0007669"/>
    <property type="project" value="UniProtKB-SubCell"/>
</dbReference>
<comment type="catalytic activity">
    <reaction evidence="5 6">
        <text>cytidine(34) in tRNA(Ile2) + L-lysine + ATP = lysidine(34) in tRNA(Ile2) + AMP + diphosphate + H(+)</text>
        <dbReference type="Rhea" id="RHEA:43744"/>
        <dbReference type="Rhea" id="RHEA-COMP:10625"/>
        <dbReference type="Rhea" id="RHEA-COMP:10670"/>
        <dbReference type="ChEBI" id="CHEBI:15378"/>
        <dbReference type="ChEBI" id="CHEBI:30616"/>
        <dbReference type="ChEBI" id="CHEBI:32551"/>
        <dbReference type="ChEBI" id="CHEBI:33019"/>
        <dbReference type="ChEBI" id="CHEBI:82748"/>
        <dbReference type="ChEBI" id="CHEBI:83665"/>
        <dbReference type="ChEBI" id="CHEBI:456215"/>
        <dbReference type="EC" id="6.3.4.19"/>
    </reaction>
</comment>
<keyword evidence="4 6" id="KW-0067">ATP-binding</keyword>
<dbReference type="CDD" id="cd01992">
    <property type="entry name" value="TilS_N"/>
    <property type="match status" value="1"/>
</dbReference>